<accession>A0A7G2C0D4</accession>
<dbReference type="EMBL" id="LR877145">
    <property type="protein sequence ID" value="CAD2212774.1"/>
    <property type="molecule type" value="Genomic_DNA"/>
</dbReference>
<feature type="region of interest" description="Disordered" evidence="1">
    <location>
        <begin position="360"/>
        <end position="447"/>
    </location>
</feature>
<sequence>MLCHTSPGWSLVEATGQSDDNFNSCSAVTRCSECVYDPADGLMPPALSCGWCASTGTCTEVNRSILSLYLLSDEMLNTSARKKRDNFCPDLRHRKHNPSCPDMSCSAAYRTNNIYFCRASSIVALVFACLLLPLNVAALLWARTITQLPWVYEPYLRTLVHNEKEHKNSDKEKYEAVLKEVKDKIDNEVHLRQNPRLATNSNNNSNNSNNSAPKLLRGKCPICGRVKPSLLGPGEVCVWCNAARLCFLPLTIGLLVMSLILIFSFVLSLKPWFSDVYFYVLLAFAYGAYLAAYVYLRHQSRVLIQPFRQSAGLDPQLAAENEVLLLLQSTLYVHLTVWLRGRNLLKVFPMLEPLRHRERAPTGTAAAHPNAGPAKAEHVVPKAPKPKKKPHVRFEEEMTTREEGKETEVVVDVDDEFPLPTAIPSDMNTPHFSRSTNSESMFSTSGYSPELSQLQHTVQSNTNHNNHNNGPSSQTHGMNSRVNIIEKVVDPIPPTLRKQKKTETLHLLSTDILSAQNRKILKETLFRDEIVLLVLPPSLFKNNARLRLASHQLDGGPLLWCLDWYPR</sequence>
<dbReference type="VEuPathDB" id="TriTrypDB:ADEAN_000018600"/>
<feature type="compositionally biased region" description="Low complexity" evidence="1">
    <location>
        <begin position="361"/>
        <end position="374"/>
    </location>
</feature>
<protein>
    <submittedName>
        <fullName evidence="3">Uncharacterized protein</fullName>
    </submittedName>
</protein>
<dbReference type="Proteomes" id="UP000515908">
    <property type="component" value="Chromosome 01"/>
</dbReference>
<feature type="transmembrane region" description="Helical" evidence="2">
    <location>
        <begin position="276"/>
        <end position="296"/>
    </location>
</feature>
<evidence type="ECO:0000313" key="4">
    <source>
        <dbReference type="Proteomes" id="UP000515908"/>
    </source>
</evidence>
<proteinExistence type="predicted"/>
<evidence type="ECO:0000256" key="1">
    <source>
        <dbReference type="SAM" id="MobiDB-lite"/>
    </source>
</evidence>
<feature type="transmembrane region" description="Helical" evidence="2">
    <location>
        <begin position="122"/>
        <end position="142"/>
    </location>
</feature>
<evidence type="ECO:0000313" key="3">
    <source>
        <dbReference type="EMBL" id="CAD2212774.1"/>
    </source>
</evidence>
<organism evidence="3 4">
    <name type="scientific">Angomonas deanei</name>
    <dbReference type="NCBI Taxonomy" id="59799"/>
    <lineage>
        <taxon>Eukaryota</taxon>
        <taxon>Discoba</taxon>
        <taxon>Euglenozoa</taxon>
        <taxon>Kinetoplastea</taxon>
        <taxon>Metakinetoplastina</taxon>
        <taxon>Trypanosomatida</taxon>
        <taxon>Trypanosomatidae</taxon>
        <taxon>Strigomonadinae</taxon>
        <taxon>Angomonas</taxon>
    </lineage>
</organism>
<keyword evidence="4" id="KW-1185">Reference proteome</keyword>
<feature type="transmembrane region" description="Helical" evidence="2">
    <location>
        <begin position="247"/>
        <end position="270"/>
    </location>
</feature>
<keyword evidence="2" id="KW-0472">Membrane</keyword>
<dbReference type="AlphaFoldDB" id="A0A7G2C0D4"/>
<evidence type="ECO:0000256" key="2">
    <source>
        <dbReference type="SAM" id="Phobius"/>
    </source>
</evidence>
<name>A0A7G2C0D4_9TRYP</name>
<reference evidence="3 4" key="1">
    <citation type="submission" date="2020-08" db="EMBL/GenBank/DDBJ databases">
        <authorList>
            <person name="Newling K."/>
            <person name="Davey J."/>
            <person name="Forrester S."/>
        </authorList>
    </citation>
    <scope>NUCLEOTIDE SEQUENCE [LARGE SCALE GENOMIC DNA]</scope>
    <source>
        <strain evidence="4">Crithidia deanei Carvalho (ATCC PRA-265)</strain>
    </source>
</reference>
<feature type="compositionally biased region" description="Basic and acidic residues" evidence="1">
    <location>
        <begin position="392"/>
        <end position="408"/>
    </location>
</feature>
<keyword evidence="2" id="KW-0812">Transmembrane</keyword>
<keyword evidence="2" id="KW-1133">Transmembrane helix</keyword>
<gene>
    <name evidence="3" type="ORF">ADEAN_000018600</name>
</gene>
<feature type="compositionally biased region" description="Polar residues" evidence="1">
    <location>
        <begin position="426"/>
        <end position="447"/>
    </location>
</feature>